<evidence type="ECO:0000313" key="1">
    <source>
        <dbReference type="EMBL" id="MBH5391767.1"/>
    </source>
</evidence>
<organism evidence="1 2">
    <name type="scientific">Bradyrhizobium diversitatis</name>
    <dbReference type="NCBI Taxonomy" id="2755406"/>
    <lineage>
        <taxon>Bacteria</taxon>
        <taxon>Pseudomonadati</taxon>
        <taxon>Pseudomonadota</taxon>
        <taxon>Alphaproteobacteria</taxon>
        <taxon>Hyphomicrobiales</taxon>
        <taxon>Nitrobacteraceae</taxon>
        <taxon>Bradyrhizobium</taxon>
    </lineage>
</organism>
<name>A0ABS0PEM4_9BRAD</name>
<proteinExistence type="predicted"/>
<protein>
    <submittedName>
        <fullName evidence="1">Uncharacterized protein</fullName>
    </submittedName>
</protein>
<comment type="caution">
    <text evidence="1">The sequence shown here is derived from an EMBL/GenBank/DDBJ whole genome shotgun (WGS) entry which is preliminary data.</text>
</comment>
<gene>
    <name evidence="1" type="ORF">H1B27_36650</name>
</gene>
<keyword evidence="2" id="KW-1185">Reference proteome</keyword>
<reference evidence="1 2" key="1">
    <citation type="submission" date="2020-07" db="EMBL/GenBank/DDBJ databases">
        <title>Bradyrhizobium diversity isolated from nodules of indigenous legumes of Western Australia.</title>
        <authorList>
            <person name="Klepa M.S."/>
        </authorList>
    </citation>
    <scope>NUCLEOTIDE SEQUENCE [LARGE SCALE GENOMIC DNA]</scope>
    <source>
        <strain evidence="1 2">CNPSo 4019</strain>
    </source>
</reference>
<accession>A0ABS0PEM4</accession>
<dbReference type="Proteomes" id="UP001194539">
    <property type="component" value="Unassembled WGS sequence"/>
</dbReference>
<dbReference type="RefSeq" id="WP_197969392.1">
    <property type="nucleotide sequence ID" value="NZ_JACEGD010000056.1"/>
</dbReference>
<evidence type="ECO:0000313" key="2">
    <source>
        <dbReference type="Proteomes" id="UP001194539"/>
    </source>
</evidence>
<sequence>MRTMVGVNGCTGVIAANNNDFGRGADWLSKRGAMALAKHLQAYWHRHGYPAARFWPEPIDERFSKIGTYEIYTIACNLINGLPPSYR</sequence>
<dbReference type="EMBL" id="JACEGD010000056">
    <property type="protein sequence ID" value="MBH5391767.1"/>
    <property type="molecule type" value="Genomic_DNA"/>
</dbReference>